<evidence type="ECO:0000259" key="2">
    <source>
        <dbReference type="PROSITE" id="PS50222"/>
    </source>
</evidence>
<evidence type="ECO:0000313" key="3">
    <source>
        <dbReference type="EMBL" id="CAE4592824.1"/>
    </source>
</evidence>
<protein>
    <recommendedName>
        <fullName evidence="2">EF-hand domain-containing protein</fullName>
    </recommendedName>
</protein>
<dbReference type="GO" id="GO:0016787">
    <property type="term" value="F:hydrolase activity"/>
    <property type="evidence" value="ECO:0007669"/>
    <property type="project" value="InterPro"/>
</dbReference>
<organism evidence="3">
    <name type="scientific">Alexandrium monilatum</name>
    <dbReference type="NCBI Taxonomy" id="311494"/>
    <lineage>
        <taxon>Eukaryota</taxon>
        <taxon>Sar</taxon>
        <taxon>Alveolata</taxon>
        <taxon>Dinophyceae</taxon>
        <taxon>Gonyaulacales</taxon>
        <taxon>Pyrocystaceae</taxon>
        <taxon>Alexandrium</taxon>
    </lineage>
</organism>
<feature type="domain" description="EF-hand" evidence="2">
    <location>
        <begin position="137"/>
        <end position="172"/>
    </location>
</feature>
<keyword evidence="1" id="KW-0106">Calcium</keyword>
<gene>
    <name evidence="3" type="ORF">AMON00008_LOCUS25120</name>
</gene>
<dbReference type="GO" id="GO:0005509">
    <property type="term" value="F:calcium ion binding"/>
    <property type="evidence" value="ECO:0007669"/>
    <property type="project" value="InterPro"/>
</dbReference>
<feature type="domain" description="EF-hand" evidence="2">
    <location>
        <begin position="250"/>
        <end position="285"/>
    </location>
</feature>
<dbReference type="SUPFAM" id="SSF56300">
    <property type="entry name" value="Metallo-dependent phosphatases"/>
    <property type="match status" value="1"/>
</dbReference>
<dbReference type="PANTHER" id="PTHR12905">
    <property type="entry name" value="METALLOPHOSPHOESTERASE"/>
    <property type="match status" value="1"/>
</dbReference>
<dbReference type="InterPro" id="IPR004843">
    <property type="entry name" value="Calcineurin-like_PHP"/>
</dbReference>
<dbReference type="InterPro" id="IPR011992">
    <property type="entry name" value="EF-hand-dom_pair"/>
</dbReference>
<dbReference type="SMART" id="SM00054">
    <property type="entry name" value="EFh"/>
    <property type="match status" value="2"/>
</dbReference>
<accession>A0A7S4QSS6</accession>
<proteinExistence type="predicted"/>
<dbReference type="PROSITE" id="PS00018">
    <property type="entry name" value="EF_HAND_1"/>
    <property type="match status" value="1"/>
</dbReference>
<dbReference type="SUPFAM" id="SSF47473">
    <property type="entry name" value="EF-hand"/>
    <property type="match status" value="1"/>
</dbReference>
<dbReference type="InterPro" id="IPR018247">
    <property type="entry name" value="EF_Hand_1_Ca_BS"/>
</dbReference>
<reference evidence="3" key="1">
    <citation type="submission" date="2021-01" db="EMBL/GenBank/DDBJ databases">
        <authorList>
            <person name="Corre E."/>
            <person name="Pelletier E."/>
            <person name="Niang G."/>
            <person name="Scheremetjew M."/>
            <person name="Finn R."/>
            <person name="Kale V."/>
            <person name="Holt S."/>
            <person name="Cochrane G."/>
            <person name="Meng A."/>
            <person name="Brown T."/>
            <person name="Cohen L."/>
        </authorList>
    </citation>
    <scope>NUCLEOTIDE SEQUENCE</scope>
    <source>
        <strain evidence="3">CCMP3105</strain>
    </source>
</reference>
<dbReference type="CDD" id="cd07379">
    <property type="entry name" value="MPP_239FB"/>
    <property type="match status" value="1"/>
</dbReference>
<dbReference type="PANTHER" id="PTHR12905:SF0">
    <property type="entry name" value="CALCINEURIN-LIKE PHOSPHOESTERASE DOMAIN-CONTAINING PROTEIN"/>
    <property type="match status" value="1"/>
</dbReference>
<dbReference type="AlphaFoldDB" id="A0A7S4QSS6"/>
<dbReference type="EMBL" id="HBNR01036506">
    <property type="protein sequence ID" value="CAE4592824.1"/>
    <property type="molecule type" value="Transcribed_RNA"/>
</dbReference>
<sequence>MQLVRLELRAASRVLQRARSCRRWPAAPPVGGDRRPGHWAWRSGRTAPTAGWRSLFGGRVEPPTPAWLQEHLAEHPSVECSALVDGVAYVVRRAGAELQDWDLEEYMRVRSGLPRAAVPTVRFVDHLPARDGRVPFTQVHMLDALFRELDPDGTGSVSLQEFVSFCRKRNLFSSTEVESQEVFLNARSSPTTSELIFGGNDFFRTGEFDRNKISFYEFQKIVLDAGLVEVAEPPQGYHTPLVSYFVDDRIVDIVVRRWFAMYDIGSDGCMEFDEYAKLVTDFRLPMAVSHEAFRRLTRSCMGPGREAGLGPADFQVLLEEAGVLQTGASVEKDDEVGQTWRRIEDSQRFLPPTRVFVADGRVGTSPPQGDRSLRFVCVSDTHGHHRDMTSRLPPGDVLLHAGDFSMAGELDEVTDFGSWLQSLPYAWKVVIAGNHDLSFDRSYSGHHSKERTSHEEVRAAFTKVCGEGSGIVYLEDGQCRIEGIGIYGSPWQPEFNYWAFNLPRGHALAEKWRAVPTGVDVLLVHGPPLGRGDACLPALRHLGCADLLHEVQSRIRPAFCVYGHVHEGAGVTFDGTTHFVNACSLNEHYECIHAPLVFDLPIPNRACES</sequence>
<dbReference type="Gene3D" id="3.60.21.10">
    <property type="match status" value="1"/>
</dbReference>
<dbReference type="Gene3D" id="1.10.238.10">
    <property type="entry name" value="EF-hand"/>
    <property type="match status" value="1"/>
</dbReference>
<dbReference type="PROSITE" id="PS50222">
    <property type="entry name" value="EF_HAND_2"/>
    <property type="match status" value="2"/>
</dbReference>
<evidence type="ECO:0000256" key="1">
    <source>
        <dbReference type="ARBA" id="ARBA00022837"/>
    </source>
</evidence>
<name>A0A7S4QSS6_9DINO</name>
<dbReference type="InterPro" id="IPR051693">
    <property type="entry name" value="UPF0046_metallophosphoest"/>
</dbReference>
<dbReference type="Pfam" id="PF00149">
    <property type="entry name" value="Metallophos"/>
    <property type="match status" value="1"/>
</dbReference>
<dbReference type="InterPro" id="IPR002048">
    <property type="entry name" value="EF_hand_dom"/>
</dbReference>
<dbReference type="InterPro" id="IPR029052">
    <property type="entry name" value="Metallo-depent_PP-like"/>
</dbReference>